<dbReference type="Proteomes" id="UP000255082">
    <property type="component" value="Unassembled WGS sequence"/>
</dbReference>
<reference evidence="1 2" key="1">
    <citation type="submission" date="2018-06" db="EMBL/GenBank/DDBJ databases">
        <authorList>
            <consortium name="Pathogen Informatics"/>
            <person name="Doyle S."/>
        </authorList>
    </citation>
    <scope>NUCLEOTIDE SEQUENCE [LARGE SCALE GENOMIC DNA]</scope>
    <source>
        <strain evidence="1 2">NCTC13184</strain>
    </source>
</reference>
<evidence type="ECO:0000313" key="1">
    <source>
        <dbReference type="EMBL" id="SUA46339.1"/>
    </source>
</evidence>
<evidence type="ECO:0000313" key="2">
    <source>
        <dbReference type="Proteomes" id="UP000255082"/>
    </source>
</evidence>
<dbReference type="AlphaFoldDB" id="A0A378WYS3"/>
<dbReference type="EMBL" id="UGRU01000001">
    <property type="protein sequence ID" value="SUA46339.1"/>
    <property type="molecule type" value="Genomic_DNA"/>
</dbReference>
<sequence>MTFGVDRRRFLELVIEGLKSGRSGNSEERRLERRLADALLSAWRVDGDVASGTGRC</sequence>
<gene>
    <name evidence="1" type="ORF">NCTC13184_04864</name>
</gene>
<name>A0A378WYS3_9NOCA</name>
<protein>
    <submittedName>
        <fullName evidence="1">Uncharacterized protein</fullName>
    </submittedName>
</protein>
<dbReference type="RefSeq" id="WP_157126614.1">
    <property type="nucleotide sequence ID" value="NZ_JAJFOE010000001.1"/>
</dbReference>
<proteinExistence type="predicted"/>
<accession>A0A378WYS3</accession>
<organism evidence="1 2">
    <name type="scientific">Nocardia africana</name>
    <dbReference type="NCBI Taxonomy" id="134964"/>
    <lineage>
        <taxon>Bacteria</taxon>
        <taxon>Bacillati</taxon>
        <taxon>Actinomycetota</taxon>
        <taxon>Actinomycetes</taxon>
        <taxon>Mycobacteriales</taxon>
        <taxon>Nocardiaceae</taxon>
        <taxon>Nocardia</taxon>
    </lineage>
</organism>